<dbReference type="EMBL" id="BMMQ01000002">
    <property type="protein sequence ID" value="GGO61592.1"/>
    <property type="molecule type" value="Genomic_DNA"/>
</dbReference>
<proteinExistence type="predicted"/>
<evidence type="ECO:0000313" key="2">
    <source>
        <dbReference type="EMBL" id="GGO61592.1"/>
    </source>
</evidence>
<accession>A0ABQ2MZX9</accession>
<evidence type="ECO:0000256" key="1">
    <source>
        <dbReference type="SAM" id="SignalP"/>
    </source>
</evidence>
<keyword evidence="3" id="KW-1185">Reference proteome</keyword>
<dbReference type="Pfam" id="PF21172">
    <property type="entry name" value="CueP"/>
    <property type="match status" value="1"/>
</dbReference>
<feature type="signal peptide" evidence="1">
    <location>
        <begin position="1"/>
        <end position="28"/>
    </location>
</feature>
<comment type="caution">
    <text evidence="2">The sequence shown here is derived from an EMBL/GenBank/DDBJ whole genome shotgun (WGS) entry which is preliminary data.</text>
</comment>
<dbReference type="Proteomes" id="UP000638043">
    <property type="component" value="Unassembled WGS sequence"/>
</dbReference>
<evidence type="ECO:0000313" key="3">
    <source>
        <dbReference type="Proteomes" id="UP000638043"/>
    </source>
</evidence>
<feature type="chain" id="PRO_5045394213" evidence="1">
    <location>
        <begin position="29"/>
        <end position="207"/>
    </location>
</feature>
<keyword evidence="1" id="KW-0732">Signal</keyword>
<protein>
    <submittedName>
        <fullName evidence="2">Uncharacterized protein</fullName>
    </submittedName>
</protein>
<dbReference type="RefSeq" id="WP_188700259.1">
    <property type="nucleotide sequence ID" value="NZ_BMMQ01000002.1"/>
</dbReference>
<organism evidence="2 3">
    <name type="scientific">Microbacterium nanhaiense</name>
    <dbReference type="NCBI Taxonomy" id="1301026"/>
    <lineage>
        <taxon>Bacteria</taxon>
        <taxon>Bacillati</taxon>
        <taxon>Actinomycetota</taxon>
        <taxon>Actinomycetes</taxon>
        <taxon>Micrococcales</taxon>
        <taxon>Microbacteriaceae</taxon>
        <taxon>Microbacterium</taxon>
    </lineage>
</organism>
<gene>
    <name evidence="2" type="ORF">GCM10010910_09770</name>
</gene>
<dbReference type="NCBIfam" id="NF038094">
    <property type="entry name" value="CueP_fam"/>
    <property type="match status" value="1"/>
</dbReference>
<name>A0ABQ2MZX9_9MICO</name>
<sequence length="207" mass="22099">MHFTHTNPPRAKILATVGALLLATGVLVGCSATSGPVPAPAATESPRDVRIEDVDDLAGLDARTIIDTLDRMPVNERPDTFTAQIRPDALIITDDSGEQSFPMPDDEVYVAIAPYEQQTHDCYYHAPVSCVGEQSDTDVDVTITDSATGEAYTDGTVRTFDNGFIGVWLPRGVTADVIIEKDGRTAEGTLSTGNNDDATCITTLQLT</sequence>
<dbReference type="InterPro" id="IPR047808">
    <property type="entry name" value="CueP-like"/>
</dbReference>
<reference evidence="3" key="1">
    <citation type="journal article" date="2019" name="Int. J. Syst. Evol. Microbiol.">
        <title>The Global Catalogue of Microorganisms (GCM) 10K type strain sequencing project: providing services to taxonomists for standard genome sequencing and annotation.</title>
        <authorList>
            <consortium name="The Broad Institute Genomics Platform"/>
            <consortium name="The Broad Institute Genome Sequencing Center for Infectious Disease"/>
            <person name="Wu L."/>
            <person name="Ma J."/>
        </authorList>
    </citation>
    <scope>NUCLEOTIDE SEQUENCE [LARGE SCALE GENOMIC DNA]</scope>
    <source>
        <strain evidence="3">CGMCC 4.7181</strain>
    </source>
</reference>
<dbReference type="Gene3D" id="2.60.40.3700">
    <property type="match status" value="1"/>
</dbReference>